<feature type="domain" description="Asparaginase/glutaminase C-terminal" evidence="5">
    <location>
        <begin position="216"/>
        <end position="323"/>
    </location>
</feature>
<evidence type="ECO:0000313" key="6">
    <source>
        <dbReference type="EMBL" id="PVH27513.1"/>
    </source>
</evidence>
<sequence length="333" mass="34113">MSAAARRVAIVGAGGTIAMEGAHPFDWVDYGDSGRINPVEKIVAGMDRGLDDIALELVPFRMLPSTGITVEDWIELAALVKALDARPGIAGIVITHGTATLEETAFFIEATCAVTKPVILSGAQRPPNTAASDAMVNLRAAVSAATQAPAGVYACMNGQLFAAADVSKTSNFALDAFEAPEFGPLGRIDADGSLFIARAPIPAPRVLDLPEGTVPRVDIALSYAGSDGTAIRALTAAGAQAIIVAGMPPGRAAPGDRAAMCEAVAAGVVVVQSSRALRGSVPVQPYNRAEGILGGGGLSVQKARILVLLALSSNLDIEGIEELLQTWGRSPPT</sequence>
<dbReference type="InterPro" id="IPR027473">
    <property type="entry name" value="L-asparaginase_C"/>
</dbReference>
<evidence type="ECO:0000259" key="5">
    <source>
        <dbReference type="Pfam" id="PF17763"/>
    </source>
</evidence>
<dbReference type="CDD" id="cd08964">
    <property type="entry name" value="L-asparaginase_II"/>
    <property type="match status" value="1"/>
</dbReference>
<dbReference type="GO" id="GO:0004067">
    <property type="term" value="F:asparaginase activity"/>
    <property type="evidence" value="ECO:0007669"/>
    <property type="project" value="UniProtKB-UniRule"/>
</dbReference>
<dbReference type="SMART" id="SM00870">
    <property type="entry name" value="Asparaginase"/>
    <property type="match status" value="1"/>
</dbReference>
<evidence type="ECO:0000256" key="3">
    <source>
        <dbReference type="PIRSR" id="PIRSR001220-1"/>
    </source>
</evidence>
<name>A0A2T8HQ17_9RHOB</name>
<evidence type="ECO:0000259" key="4">
    <source>
        <dbReference type="Pfam" id="PF00710"/>
    </source>
</evidence>
<dbReference type="SUPFAM" id="SSF53774">
    <property type="entry name" value="Glutaminase/Asparaginase"/>
    <property type="match status" value="1"/>
</dbReference>
<gene>
    <name evidence="6" type="ORF">DDE20_17240</name>
</gene>
<feature type="active site" description="O-isoaspartyl threonine intermediate" evidence="3">
    <location>
        <position position="16"/>
    </location>
</feature>
<dbReference type="InterPro" id="IPR004550">
    <property type="entry name" value="AsnASE_II"/>
</dbReference>
<organism evidence="6 7">
    <name type="scientific">Pararhodobacter oceanensis</name>
    <dbReference type="NCBI Taxonomy" id="2172121"/>
    <lineage>
        <taxon>Bacteria</taxon>
        <taxon>Pseudomonadati</taxon>
        <taxon>Pseudomonadota</taxon>
        <taxon>Alphaproteobacteria</taxon>
        <taxon>Rhodobacterales</taxon>
        <taxon>Paracoccaceae</taxon>
        <taxon>Pararhodobacter</taxon>
    </lineage>
</organism>
<evidence type="ECO:0000313" key="7">
    <source>
        <dbReference type="Proteomes" id="UP000245911"/>
    </source>
</evidence>
<dbReference type="PROSITE" id="PS51732">
    <property type="entry name" value="ASN_GLN_ASE_3"/>
    <property type="match status" value="1"/>
</dbReference>
<dbReference type="Gene3D" id="3.40.50.1170">
    <property type="entry name" value="L-asparaginase, N-terminal domain"/>
    <property type="match status" value="1"/>
</dbReference>
<dbReference type="AlphaFoldDB" id="A0A2T8HQ17"/>
<dbReference type="GO" id="GO:0006528">
    <property type="term" value="P:asparagine metabolic process"/>
    <property type="evidence" value="ECO:0007669"/>
    <property type="project" value="InterPro"/>
</dbReference>
<dbReference type="OrthoDB" id="9788068at2"/>
<reference evidence="6 7" key="1">
    <citation type="submission" date="2018-04" db="EMBL/GenBank/DDBJ databases">
        <title>Pararhodobacter oceanense sp. nov., isolated from marine intertidal sediment.</title>
        <authorList>
            <person name="Wang X.-L."/>
            <person name="Du Z.-J."/>
        </authorList>
    </citation>
    <scope>NUCLEOTIDE SEQUENCE [LARGE SCALE GENOMIC DNA]</scope>
    <source>
        <strain evidence="6 7">AM505</strain>
    </source>
</reference>
<dbReference type="Gene3D" id="3.40.50.40">
    <property type="match status" value="1"/>
</dbReference>
<dbReference type="Pfam" id="PF17763">
    <property type="entry name" value="Asparaginase_C"/>
    <property type="match status" value="1"/>
</dbReference>
<comment type="similarity">
    <text evidence="1">Belongs to the asparaginase 1 family.</text>
</comment>
<dbReference type="EMBL" id="QDKM01000012">
    <property type="protein sequence ID" value="PVH27513.1"/>
    <property type="molecule type" value="Genomic_DNA"/>
</dbReference>
<dbReference type="InterPro" id="IPR027474">
    <property type="entry name" value="L-asparaginase_N"/>
</dbReference>
<dbReference type="RefSeq" id="WP_116559776.1">
    <property type="nucleotide sequence ID" value="NZ_QDKM01000012.1"/>
</dbReference>
<dbReference type="PIRSF" id="PIRSF001220">
    <property type="entry name" value="L-ASNase_gatD"/>
    <property type="match status" value="1"/>
</dbReference>
<dbReference type="PRINTS" id="PR00139">
    <property type="entry name" value="ASNGLNASE"/>
</dbReference>
<dbReference type="Proteomes" id="UP000245911">
    <property type="component" value="Unassembled WGS sequence"/>
</dbReference>
<keyword evidence="2" id="KW-0378">Hydrolase</keyword>
<keyword evidence="7" id="KW-1185">Reference proteome</keyword>
<accession>A0A2T8HQ17</accession>
<evidence type="ECO:0000256" key="2">
    <source>
        <dbReference type="ARBA" id="ARBA00022801"/>
    </source>
</evidence>
<proteinExistence type="inferred from homology"/>
<comment type="caution">
    <text evidence="6">The sequence shown here is derived from an EMBL/GenBank/DDBJ whole genome shotgun (WGS) entry which is preliminary data.</text>
</comment>
<dbReference type="PANTHER" id="PTHR11707">
    <property type="entry name" value="L-ASPARAGINASE"/>
    <property type="match status" value="1"/>
</dbReference>
<dbReference type="PIRSF" id="PIRSF500176">
    <property type="entry name" value="L_ASNase"/>
    <property type="match status" value="1"/>
</dbReference>
<dbReference type="InterPro" id="IPR006034">
    <property type="entry name" value="Asparaginase/glutaminase-like"/>
</dbReference>
<dbReference type="InterPro" id="IPR036152">
    <property type="entry name" value="Asp/glu_Ase-like_sf"/>
</dbReference>
<feature type="domain" description="L-asparaginase N-terminal" evidence="4">
    <location>
        <begin position="7"/>
        <end position="191"/>
    </location>
</feature>
<dbReference type="Pfam" id="PF00710">
    <property type="entry name" value="Asparaginase"/>
    <property type="match status" value="1"/>
</dbReference>
<evidence type="ECO:0000256" key="1">
    <source>
        <dbReference type="ARBA" id="ARBA00010518"/>
    </source>
</evidence>
<dbReference type="PANTHER" id="PTHR11707:SF28">
    <property type="entry name" value="60 KDA LYSOPHOSPHOLIPASE"/>
    <property type="match status" value="1"/>
</dbReference>
<dbReference type="InterPro" id="IPR037152">
    <property type="entry name" value="L-asparaginase_N_sf"/>
</dbReference>
<dbReference type="InterPro" id="IPR040919">
    <property type="entry name" value="Asparaginase_C"/>
</dbReference>
<protein>
    <submittedName>
        <fullName evidence="6">L-asparaginase</fullName>
    </submittedName>
</protein>